<dbReference type="InterPro" id="IPR004837">
    <property type="entry name" value="NaCa_Exmemb"/>
</dbReference>
<keyword evidence="2 5" id="KW-0812">Transmembrane</keyword>
<feature type="transmembrane region" description="Helical" evidence="5">
    <location>
        <begin position="130"/>
        <end position="147"/>
    </location>
</feature>
<evidence type="ECO:0000259" key="6">
    <source>
        <dbReference type="Pfam" id="PF01699"/>
    </source>
</evidence>
<dbReference type="OrthoDB" id="9794225at2"/>
<feature type="domain" description="Sodium/calcium exchanger membrane region" evidence="6">
    <location>
        <begin position="175"/>
        <end position="316"/>
    </location>
</feature>
<feature type="transmembrane region" description="Helical" evidence="5">
    <location>
        <begin position="209"/>
        <end position="232"/>
    </location>
</feature>
<dbReference type="AlphaFoldDB" id="A0A1B7KZQ9"/>
<evidence type="ECO:0000313" key="8">
    <source>
        <dbReference type="Proteomes" id="UP000078225"/>
    </source>
</evidence>
<feature type="transmembrane region" description="Helical" evidence="5">
    <location>
        <begin position="303"/>
        <end position="324"/>
    </location>
</feature>
<evidence type="ECO:0000256" key="4">
    <source>
        <dbReference type="ARBA" id="ARBA00023136"/>
    </source>
</evidence>
<dbReference type="InterPro" id="IPR004481">
    <property type="entry name" value="K/Na/Ca-exchanger"/>
</dbReference>
<keyword evidence="4 5" id="KW-0472">Membrane</keyword>
<feature type="transmembrane region" description="Helical" evidence="5">
    <location>
        <begin position="168"/>
        <end position="189"/>
    </location>
</feature>
<dbReference type="GO" id="GO:0008273">
    <property type="term" value="F:calcium, potassium:sodium antiporter activity"/>
    <property type="evidence" value="ECO:0007669"/>
    <property type="project" value="TreeGrafter"/>
</dbReference>
<dbReference type="RefSeq" id="WP_064600631.1">
    <property type="nucleotide sequence ID" value="NZ_CP134782.1"/>
</dbReference>
<keyword evidence="3 5" id="KW-1133">Transmembrane helix</keyword>
<dbReference type="Gene3D" id="1.20.1420.30">
    <property type="entry name" value="NCX, central ion-binding region"/>
    <property type="match status" value="1"/>
</dbReference>
<feature type="transmembrane region" description="Helical" evidence="5">
    <location>
        <begin position="68"/>
        <end position="88"/>
    </location>
</feature>
<dbReference type="Proteomes" id="UP000078225">
    <property type="component" value="Unassembled WGS sequence"/>
</dbReference>
<proteinExistence type="predicted"/>
<comment type="caution">
    <text evidence="7">The sequence shown here is derived from an EMBL/GenBank/DDBJ whole genome shotgun (WGS) entry which is preliminary data.</text>
</comment>
<evidence type="ECO:0000313" key="7">
    <source>
        <dbReference type="EMBL" id="OAT75590.1"/>
    </source>
</evidence>
<dbReference type="Pfam" id="PF01699">
    <property type="entry name" value="Na_Ca_ex"/>
    <property type="match status" value="2"/>
</dbReference>
<dbReference type="PANTHER" id="PTHR10846:SF8">
    <property type="entry name" value="INNER MEMBRANE PROTEIN YRBG"/>
    <property type="match status" value="1"/>
</dbReference>
<evidence type="ECO:0000256" key="2">
    <source>
        <dbReference type="ARBA" id="ARBA00022692"/>
    </source>
</evidence>
<evidence type="ECO:0000256" key="1">
    <source>
        <dbReference type="ARBA" id="ARBA00004141"/>
    </source>
</evidence>
<dbReference type="PANTHER" id="PTHR10846">
    <property type="entry name" value="SODIUM/POTASSIUM/CALCIUM EXCHANGER"/>
    <property type="match status" value="1"/>
</dbReference>
<dbReference type="EMBL" id="LYRP01000047">
    <property type="protein sequence ID" value="OAT75590.1"/>
    <property type="molecule type" value="Genomic_DNA"/>
</dbReference>
<gene>
    <name evidence="7" type="ORF">A9B99_14890</name>
</gene>
<feature type="transmembrane region" description="Helical" evidence="5">
    <location>
        <begin position="244"/>
        <end position="262"/>
    </location>
</feature>
<reference evidence="8" key="1">
    <citation type="submission" date="2016-05" db="EMBL/GenBank/DDBJ databases">
        <authorList>
            <person name="Behera P."/>
            <person name="Vaishampayan P."/>
            <person name="Singh N."/>
            <person name="Raina V."/>
            <person name="Suar M."/>
            <person name="Pattnaik A."/>
            <person name="Rastogi G."/>
        </authorList>
    </citation>
    <scope>NUCLEOTIDE SEQUENCE [LARGE SCALE GENOMIC DNA]</scope>
    <source>
        <strain evidence="8">MP23</strain>
    </source>
</reference>
<dbReference type="GO" id="GO:0005262">
    <property type="term" value="F:calcium channel activity"/>
    <property type="evidence" value="ECO:0007669"/>
    <property type="project" value="TreeGrafter"/>
</dbReference>
<dbReference type="NCBIfam" id="TIGR00367">
    <property type="entry name" value="calcium/sodium antiporter"/>
    <property type="match status" value="1"/>
</dbReference>
<evidence type="ECO:0000256" key="5">
    <source>
        <dbReference type="SAM" id="Phobius"/>
    </source>
</evidence>
<comment type="subcellular location">
    <subcellularLocation>
        <location evidence="1">Membrane</location>
        <topology evidence="1">Multi-pass membrane protein</topology>
    </subcellularLocation>
</comment>
<accession>A0A1B7KZQ9</accession>
<name>A0A1B7KZQ9_9ENTR</name>
<feature type="domain" description="Sodium/calcium exchanger membrane region" evidence="6">
    <location>
        <begin position="5"/>
        <end position="143"/>
    </location>
</feature>
<dbReference type="InterPro" id="IPR044880">
    <property type="entry name" value="NCX_ion-bd_dom_sf"/>
</dbReference>
<sequence>MFVATSLLIIGLLLVVYSADRLVFSASLLCHRLGVSPLIIGMTVVTVGTSLPEIIVALSATLRDQGDLAVGTAIGSNITNILLILGLAATLHPLKVHSALLRREIPLMLLVTFIAGYILWDGELTRGEGIVLLIIAAIYLLLTVKFAQHAHHKENDNLTREQLAELPCEGSLPVALLWLGVALIIMPIATHMVIDNATVLANAFNISEFLVGITVLAIGTSLPELATAIAGARKGEDNIAIGNLIGANIFNITIVLGLPALGYHSDLDPLMIRYDYGVLLLVSLVFALLCWRRSGEISKCAGALLLAGFIAWLILRLAGFFPFVE</sequence>
<dbReference type="STRING" id="1691903.A9B99_14890"/>
<dbReference type="GO" id="GO:0006874">
    <property type="term" value="P:intracellular calcium ion homeostasis"/>
    <property type="evidence" value="ECO:0007669"/>
    <property type="project" value="TreeGrafter"/>
</dbReference>
<dbReference type="GO" id="GO:0005886">
    <property type="term" value="C:plasma membrane"/>
    <property type="evidence" value="ECO:0007669"/>
    <property type="project" value="TreeGrafter"/>
</dbReference>
<dbReference type="NCBIfam" id="NF008005">
    <property type="entry name" value="PRK10734.1"/>
    <property type="match status" value="1"/>
</dbReference>
<organism evidence="7 8">
    <name type="scientific">Mangrovibacter phragmitis</name>
    <dbReference type="NCBI Taxonomy" id="1691903"/>
    <lineage>
        <taxon>Bacteria</taxon>
        <taxon>Pseudomonadati</taxon>
        <taxon>Pseudomonadota</taxon>
        <taxon>Gammaproteobacteria</taxon>
        <taxon>Enterobacterales</taxon>
        <taxon>Enterobacteriaceae</taxon>
        <taxon>Mangrovibacter</taxon>
    </lineage>
</organism>
<protein>
    <submittedName>
        <fullName evidence="7">Calcium/sodium antiporter</fullName>
    </submittedName>
</protein>
<feature type="transmembrane region" description="Helical" evidence="5">
    <location>
        <begin position="274"/>
        <end position="291"/>
    </location>
</feature>
<evidence type="ECO:0000256" key="3">
    <source>
        <dbReference type="ARBA" id="ARBA00022989"/>
    </source>
</evidence>
<keyword evidence="8" id="KW-1185">Reference proteome</keyword>